<dbReference type="Proteomes" id="UP000181728">
    <property type="component" value="Unassembled WGS sequence"/>
</dbReference>
<evidence type="ECO:0000259" key="10">
    <source>
        <dbReference type="Pfam" id="PF13303"/>
    </source>
</evidence>
<feature type="transmembrane region" description="Helical" evidence="9">
    <location>
        <begin position="327"/>
        <end position="346"/>
    </location>
</feature>
<dbReference type="GO" id="GO:0009401">
    <property type="term" value="P:phosphoenolpyruvate-dependent sugar phosphotransferase system"/>
    <property type="evidence" value="ECO:0007669"/>
    <property type="project" value="InterPro"/>
</dbReference>
<name>A0A6N4A617_OENOE</name>
<evidence type="ECO:0000256" key="1">
    <source>
        <dbReference type="ARBA" id="ARBA00004651"/>
    </source>
</evidence>
<organism evidence="11 12">
    <name type="scientific">Oenococcus oeni</name>
    <name type="common">Leuconostoc oenos</name>
    <dbReference type="NCBI Taxonomy" id="1247"/>
    <lineage>
        <taxon>Bacteria</taxon>
        <taxon>Bacillati</taxon>
        <taxon>Bacillota</taxon>
        <taxon>Bacilli</taxon>
        <taxon>Lactobacillales</taxon>
        <taxon>Lactobacillaceae</taxon>
        <taxon>Oenococcus</taxon>
    </lineage>
</organism>
<evidence type="ECO:0000256" key="5">
    <source>
        <dbReference type="ARBA" id="ARBA00022692"/>
    </source>
</evidence>
<feature type="domain" description="Phosphotransferase system EIIC" evidence="10">
    <location>
        <begin position="72"/>
        <end position="419"/>
    </location>
</feature>
<feature type="transmembrane region" description="Helical" evidence="9">
    <location>
        <begin position="246"/>
        <end position="271"/>
    </location>
</feature>
<dbReference type="Pfam" id="PF13303">
    <property type="entry name" value="PTS_EIIC_2"/>
    <property type="match status" value="1"/>
</dbReference>
<comment type="subcellular location">
    <subcellularLocation>
        <location evidence="1">Cell membrane</location>
        <topology evidence="1">Multi-pass membrane protein</topology>
    </subcellularLocation>
</comment>
<keyword evidence="2" id="KW-0813">Transport</keyword>
<keyword evidence="7 9" id="KW-0472">Membrane</keyword>
<feature type="transmembrane region" description="Helical" evidence="9">
    <location>
        <begin position="205"/>
        <end position="226"/>
    </location>
</feature>
<feature type="transmembrane region" description="Helical" evidence="9">
    <location>
        <begin position="278"/>
        <end position="297"/>
    </location>
</feature>
<dbReference type="AlphaFoldDB" id="A0A6N4A617"/>
<feature type="transmembrane region" description="Helical" evidence="9">
    <location>
        <begin position="382"/>
        <end position="404"/>
    </location>
</feature>
<comment type="caution">
    <text evidence="11">The sequence shown here is derived from an EMBL/GenBank/DDBJ whole genome shotgun (WGS) entry which is preliminary data.</text>
</comment>
<evidence type="ECO:0000256" key="6">
    <source>
        <dbReference type="ARBA" id="ARBA00022989"/>
    </source>
</evidence>
<dbReference type="RefSeq" id="WP_071448997.1">
    <property type="nucleotide sequence ID" value="NZ_MLOK01000046.1"/>
</dbReference>
<evidence type="ECO:0000256" key="3">
    <source>
        <dbReference type="ARBA" id="ARBA00022475"/>
    </source>
</evidence>
<evidence type="ECO:0000256" key="4">
    <source>
        <dbReference type="ARBA" id="ARBA00022597"/>
    </source>
</evidence>
<keyword evidence="6 9" id="KW-1133">Transmembrane helix</keyword>
<dbReference type="InterPro" id="IPR003352">
    <property type="entry name" value="PTS_EIIC"/>
</dbReference>
<keyword evidence="4" id="KW-0762">Sugar transport</keyword>
<feature type="region of interest" description="Disordered" evidence="8">
    <location>
        <begin position="1"/>
        <end position="25"/>
    </location>
</feature>
<feature type="region of interest" description="Disordered" evidence="8">
    <location>
        <begin position="40"/>
        <end position="59"/>
    </location>
</feature>
<sequence>MTARKQSEAQSNLFDQDPASMTAEQRSAAYTAAVAAAAKFKNDRPQTEELRPGSGPLTRPEKKMKISDWVYTVSQGISNAVLVILGISILLNTAGNLLHWVPLQMVGILGQHLLAPAIGAGIAIQLRSTTLTTFSAMIAATVGANSIYFTEAVIKATKTATGWVAPQLSGATIVTVGQPVSAVIAGLAAALVGMWLTGKTPLDMFIVPFCATLVGSLVGLAAASVTTPFLNWVSENLANTMKVNPVLGAVVVSFAWFWFLMTPASSAALAVAVNLDPISAGAALIGCCAAFSGYTAMSFNQNDPGANIAQGLITPKVQFPNIIKSPLTAIGPMVSAMLMASLAVTVGGFKVPATLGGLGFSSLTAPLNILSMSANSGFSNGLSGLATMLIFGLVGPVVISWLWYKFLKSVGKTRENDLHLDVV</sequence>
<dbReference type="GO" id="GO:0005886">
    <property type="term" value="C:plasma membrane"/>
    <property type="evidence" value="ECO:0007669"/>
    <property type="project" value="UniProtKB-SubCell"/>
</dbReference>
<feature type="compositionally biased region" description="Basic and acidic residues" evidence="8">
    <location>
        <begin position="40"/>
        <end position="51"/>
    </location>
</feature>
<evidence type="ECO:0000256" key="8">
    <source>
        <dbReference type="SAM" id="MobiDB-lite"/>
    </source>
</evidence>
<feature type="transmembrane region" description="Helical" evidence="9">
    <location>
        <begin position="170"/>
        <end position="193"/>
    </location>
</feature>
<dbReference type="EMBL" id="MLOK01000046">
    <property type="protein sequence ID" value="OIM20924.1"/>
    <property type="molecule type" value="Genomic_DNA"/>
</dbReference>
<protein>
    <recommendedName>
        <fullName evidence="10">Phosphotransferase system EIIC domain-containing protein</fullName>
    </recommendedName>
</protein>
<evidence type="ECO:0000256" key="9">
    <source>
        <dbReference type="SAM" id="Phobius"/>
    </source>
</evidence>
<reference evidence="11 12" key="1">
    <citation type="journal article" date="2016" name="BMC Genomics">
        <title>Consensus pan-genome assembly of the specialised wine bacterium Oenococcus oeni.</title>
        <authorList>
            <person name="Sternes P.R."/>
            <person name="Borneman A.R."/>
        </authorList>
    </citation>
    <scope>NUCLEOTIDE SEQUENCE [LARGE SCALE GENOMIC DNA]</scope>
    <source>
        <strain evidence="11 12">AWRIB661</strain>
    </source>
</reference>
<proteinExistence type="predicted"/>
<dbReference type="GO" id="GO:0008982">
    <property type="term" value="F:protein-N(PI)-phosphohistidine-sugar phosphotransferase activity"/>
    <property type="evidence" value="ECO:0007669"/>
    <property type="project" value="InterPro"/>
</dbReference>
<gene>
    <name evidence="11" type="ORF">ATX59_06385</name>
</gene>
<evidence type="ECO:0000313" key="11">
    <source>
        <dbReference type="EMBL" id="OIM20924.1"/>
    </source>
</evidence>
<feature type="transmembrane region" description="Helical" evidence="9">
    <location>
        <begin position="103"/>
        <end position="124"/>
    </location>
</feature>
<evidence type="ECO:0000313" key="12">
    <source>
        <dbReference type="Proteomes" id="UP000181728"/>
    </source>
</evidence>
<keyword evidence="5 9" id="KW-0812">Transmembrane</keyword>
<accession>A0A6N4A617</accession>
<feature type="transmembrane region" description="Helical" evidence="9">
    <location>
        <begin position="69"/>
        <end position="91"/>
    </location>
</feature>
<evidence type="ECO:0000256" key="2">
    <source>
        <dbReference type="ARBA" id="ARBA00022448"/>
    </source>
</evidence>
<evidence type="ECO:0000256" key="7">
    <source>
        <dbReference type="ARBA" id="ARBA00023136"/>
    </source>
</evidence>
<keyword evidence="3" id="KW-1003">Cell membrane</keyword>